<comment type="caution">
    <text evidence="1">The sequence shown here is derived from an EMBL/GenBank/DDBJ whole genome shotgun (WGS) entry which is preliminary data.</text>
</comment>
<dbReference type="EMBL" id="JAAGNC010000040">
    <property type="protein sequence ID" value="NEC55229.1"/>
    <property type="molecule type" value="Genomic_DNA"/>
</dbReference>
<name>A0ABX0BL35_9PSEU</name>
<dbReference type="Proteomes" id="UP000470404">
    <property type="component" value="Unassembled WGS sequence"/>
</dbReference>
<gene>
    <name evidence="1" type="ORF">G3I59_06365</name>
</gene>
<accession>A0ABX0BL35</accession>
<evidence type="ECO:0000313" key="1">
    <source>
        <dbReference type="EMBL" id="NEC55229.1"/>
    </source>
</evidence>
<dbReference type="RefSeq" id="WP_067590351.1">
    <property type="nucleotide sequence ID" value="NZ_JAAGNC010000040.1"/>
</dbReference>
<proteinExistence type="predicted"/>
<protein>
    <submittedName>
        <fullName evidence="1">Uncharacterized protein</fullName>
    </submittedName>
</protein>
<reference evidence="1 2" key="1">
    <citation type="submission" date="2020-01" db="EMBL/GenBank/DDBJ databases">
        <title>Insect and environment-associated Actinomycetes.</title>
        <authorList>
            <person name="Currrie C."/>
            <person name="Chevrette M."/>
            <person name="Carlson C."/>
            <person name="Stubbendieck R."/>
            <person name="Wendt-Pienkowski E."/>
        </authorList>
    </citation>
    <scope>NUCLEOTIDE SEQUENCE [LARGE SCALE GENOMIC DNA]</scope>
    <source>
        <strain evidence="1 2">SID8386</strain>
    </source>
</reference>
<evidence type="ECO:0000313" key="2">
    <source>
        <dbReference type="Proteomes" id="UP000470404"/>
    </source>
</evidence>
<organism evidence="1 2">
    <name type="scientific">Amycolatopsis rubida</name>
    <dbReference type="NCBI Taxonomy" id="112413"/>
    <lineage>
        <taxon>Bacteria</taxon>
        <taxon>Bacillati</taxon>
        <taxon>Actinomycetota</taxon>
        <taxon>Actinomycetes</taxon>
        <taxon>Pseudonocardiales</taxon>
        <taxon>Pseudonocardiaceae</taxon>
        <taxon>Amycolatopsis</taxon>
    </lineage>
</organism>
<sequence>MDEVPDSALRAAVRERLDYLDLLVEQADDPSKTTLADTVIPQLTGAWRDLLAAHEPDERGFCRICSSRRLLGRARCTVRRAAHLRLLADTGDRFAPGRRRFRCRPARRNLAARQ</sequence>
<keyword evidence="2" id="KW-1185">Reference proteome</keyword>